<geneLocation type="plasmid" evidence="2">
    <name>pd4m1a</name>
</geneLocation>
<gene>
    <name evidence="1" type="ORF">FDP22_20210</name>
</gene>
<sequence length="87" mass="8981">MTSMTTSRPARGPAPRPGLRRVMARLAPVTPGQRRRMRFVLSGVLLGSAGGAGVDVTGLGPAVDGTLACCIIGGVIGDRLSRLRARL</sequence>
<keyword evidence="2" id="KW-1185">Reference proteome</keyword>
<dbReference type="EMBL" id="CP040819">
    <property type="protein sequence ID" value="QDL94179.1"/>
    <property type="molecule type" value="Genomic_DNA"/>
</dbReference>
<evidence type="ECO:0000313" key="1">
    <source>
        <dbReference type="EMBL" id="QDL94179.1"/>
    </source>
</evidence>
<dbReference type="KEGG" id="ppru:FDP22_20210"/>
<dbReference type="Proteomes" id="UP000305888">
    <property type="component" value="Plasmid pD4M1A"/>
</dbReference>
<accession>A0A5B8G425</accession>
<name>A0A5B8G425_9RHOB</name>
<organism evidence="1 2">
    <name type="scientific">Paroceanicella profunda</name>
    <dbReference type="NCBI Taxonomy" id="2579971"/>
    <lineage>
        <taxon>Bacteria</taxon>
        <taxon>Pseudomonadati</taxon>
        <taxon>Pseudomonadota</taxon>
        <taxon>Alphaproteobacteria</taxon>
        <taxon>Rhodobacterales</taxon>
        <taxon>Paracoccaceae</taxon>
        <taxon>Paroceanicella</taxon>
    </lineage>
</organism>
<keyword evidence="1" id="KW-0614">Plasmid</keyword>
<evidence type="ECO:0000313" key="2">
    <source>
        <dbReference type="Proteomes" id="UP000305888"/>
    </source>
</evidence>
<dbReference type="AlphaFoldDB" id="A0A5B8G425"/>
<reference evidence="1 2" key="1">
    <citation type="submission" date="2019-06" db="EMBL/GenBank/DDBJ databases">
        <title>Genome sequence of Rhodobacteraceae bacterium D4M1.</title>
        <authorList>
            <person name="Cao J."/>
        </authorList>
    </citation>
    <scope>NUCLEOTIDE SEQUENCE [LARGE SCALE GENOMIC DNA]</scope>
    <source>
        <strain evidence="1 2">D4M1</strain>
        <plasmid evidence="2">pd4m1a</plasmid>
    </source>
</reference>
<dbReference type="RefSeq" id="WP_138578054.1">
    <property type="nucleotide sequence ID" value="NZ_CP040819.1"/>
</dbReference>
<protein>
    <submittedName>
        <fullName evidence="1">Uncharacterized protein</fullName>
    </submittedName>
</protein>
<proteinExistence type="predicted"/>